<keyword evidence="2" id="KW-1185">Reference proteome</keyword>
<evidence type="ECO:0000313" key="2">
    <source>
        <dbReference type="Proteomes" id="UP000800200"/>
    </source>
</evidence>
<dbReference type="Proteomes" id="UP000800200">
    <property type="component" value="Unassembled WGS sequence"/>
</dbReference>
<protein>
    <submittedName>
        <fullName evidence="1">Uncharacterized protein</fullName>
    </submittedName>
</protein>
<dbReference type="EMBL" id="ML994643">
    <property type="protein sequence ID" value="KAF2183308.1"/>
    <property type="molecule type" value="Genomic_DNA"/>
</dbReference>
<feature type="non-terminal residue" evidence="1">
    <location>
        <position position="1"/>
    </location>
</feature>
<name>A0A6A6DYN5_9PEZI</name>
<dbReference type="OrthoDB" id="5324651at2759"/>
<evidence type="ECO:0000313" key="1">
    <source>
        <dbReference type="EMBL" id="KAF2183308.1"/>
    </source>
</evidence>
<gene>
    <name evidence="1" type="ORF">K469DRAFT_583254</name>
</gene>
<dbReference type="AlphaFoldDB" id="A0A6A6DYN5"/>
<reference evidence="1" key="1">
    <citation type="journal article" date="2020" name="Stud. Mycol.">
        <title>101 Dothideomycetes genomes: a test case for predicting lifestyles and emergence of pathogens.</title>
        <authorList>
            <person name="Haridas S."/>
            <person name="Albert R."/>
            <person name="Binder M."/>
            <person name="Bloem J."/>
            <person name="Labutti K."/>
            <person name="Salamov A."/>
            <person name="Andreopoulos B."/>
            <person name="Baker S."/>
            <person name="Barry K."/>
            <person name="Bills G."/>
            <person name="Bluhm B."/>
            <person name="Cannon C."/>
            <person name="Castanera R."/>
            <person name="Culley D."/>
            <person name="Daum C."/>
            <person name="Ezra D."/>
            <person name="Gonzalez J."/>
            <person name="Henrissat B."/>
            <person name="Kuo A."/>
            <person name="Liang C."/>
            <person name="Lipzen A."/>
            <person name="Lutzoni F."/>
            <person name="Magnuson J."/>
            <person name="Mondo S."/>
            <person name="Nolan M."/>
            <person name="Ohm R."/>
            <person name="Pangilinan J."/>
            <person name="Park H.-J."/>
            <person name="Ramirez L."/>
            <person name="Alfaro M."/>
            <person name="Sun H."/>
            <person name="Tritt A."/>
            <person name="Yoshinaga Y."/>
            <person name="Zwiers L.-H."/>
            <person name="Turgeon B."/>
            <person name="Goodwin S."/>
            <person name="Spatafora J."/>
            <person name="Crous P."/>
            <person name="Grigoriev I."/>
        </authorList>
    </citation>
    <scope>NUCLEOTIDE SEQUENCE</scope>
    <source>
        <strain evidence="1">CBS 207.26</strain>
    </source>
</reference>
<sequence>PSLYPLHLPLKSLHQLLIKVQAILENTCYAFGYNMMGDILQKDGWDGPECVELNIWTQLFRCNEDKFEADGMDDLGNPFPEFLESIAQIRHTIIQRVE</sequence>
<organism evidence="1 2">
    <name type="scientific">Zopfia rhizophila CBS 207.26</name>
    <dbReference type="NCBI Taxonomy" id="1314779"/>
    <lineage>
        <taxon>Eukaryota</taxon>
        <taxon>Fungi</taxon>
        <taxon>Dikarya</taxon>
        <taxon>Ascomycota</taxon>
        <taxon>Pezizomycotina</taxon>
        <taxon>Dothideomycetes</taxon>
        <taxon>Dothideomycetes incertae sedis</taxon>
        <taxon>Zopfiaceae</taxon>
        <taxon>Zopfia</taxon>
    </lineage>
</organism>
<accession>A0A6A6DYN5</accession>
<proteinExistence type="predicted"/>